<dbReference type="AlphaFoldDB" id="A0AAI8CM48"/>
<feature type="domain" description="Transketolase-like pyrimidine-binding" evidence="4">
    <location>
        <begin position="19"/>
        <end position="185"/>
    </location>
</feature>
<dbReference type="InterPro" id="IPR009014">
    <property type="entry name" value="Transketo_C/PFOR_II"/>
</dbReference>
<dbReference type="PANTHER" id="PTHR43825:SF1">
    <property type="entry name" value="TRANSKETOLASE-LIKE PYRIMIDINE-BINDING DOMAIN-CONTAINING PROTEIN"/>
    <property type="match status" value="1"/>
</dbReference>
<dbReference type="InterPro" id="IPR051157">
    <property type="entry name" value="PDH/Transketolase"/>
</dbReference>
<accession>A0AAI8CM48</accession>
<dbReference type="Gene3D" id="3.40.50.970">
    <property type="match status" value="1"/>
</dbReference>
<evidence type="ECO:0000256" key="2">
    <source>
        <dbReference type="ARBA" id="ARBA00007131"/>
    </source>
</evidence>
<dbReference type="FunFam" id="3.40.50.970:FF:000129">
    <property type="entry name" value="Transketolase"/>
    <property type="match status" value="1"/>
</dbReference>
<keyword evidence="6" id="KW-1185">Reference proteome</keyword>
<gene>
    <name evidence="5" type="ORF">NA23_06150</name>
</gene>
<dbReference type="Pfam" id="PF02780">
    <property type="entry name" value="Transketolase_C"/>
    <property type="match status" value="1"/>
</dbReference>
<name>A0AAI8CM48_FERIS</name>
<evidence type="ECO:0000259" key="4">
    <source>
        <dbReference type="SMART" id="SM00861"/>
    </source>
</evidence>
<dbReference type="KEGG" id="fia:NA23_06150"/>
<keyword evidence="3" id="KW-0786">Thiamine pyrophosphate</keyword>
<organism evidence="5 6">
    <name type="scientific">Fervidobacterium islandicum</name>
    <dbReference type="NCBI Taxonomy" id="2423"/>
    <lineage>
        <taxon>Bacteria</taxon>
        <taxon>Thermotogati</taxon>
        <taxon>Thermotogota</taxon>
        <taxon>Thermotogae</taxon>
        <taxon>Thermotogales</taxon>
        <taxon>Fervidobacteriaceae</taxon>
        <taxon>Fervidobacterium</taxon>
    </lineage>
</organism>
<evidence type="ECO:0000256" key="1">
    <source>
        <dbReference type="ARBA" id="ARBA00001964"/>
    </source>
</evidence>
<dbReference type="CDD" id="cd07033">
    <property type="entry name" value="TPP_PYR_DXS_TK_like"/>
    <property type="match status" value="1"/>
</dbReference>
<dbReference type="InterPro" id="IPR029061">
    <property type="entry name" value="THDP-binding"/>
</dbReference>
<dbReference type="Gene3D" id="3.40.50.920">
    <property type="match status" value="1"/>
</dbReference>
<reference evidence="5 6" key="1">
    <citation type="journal article" date="2015" name="Stand. Genomic Sci.">
        <title>Genome sequence of a native-feather degrading extremely thermophilic Eubacterium, Fervidobacterium islandicum AW-1.</title>
        <authorList>
            <person name="Lee Y.J."/>
            <person name="Jeong H."/>
            <person name="Park G.S."/>
            <person name="Kwak Y."/>
            <person name="Lee S.J."/>
            <person name="Lee S.J."/>
            <person name="Park M.K."/>
            <person name="Kim J.Y."/>
            <person name="Kang H.K."/>
            <person name="Shin J.H."/>
            <person name="Lee D.W."/>
        </authorList>
    </citation>
    <scope>NUCLEOTIDE SEQUENCE [LARGE SCALE GENOMIC DNA]</scope>
    <source>
        <strain evidence="5 6">AW-1</strain>
    </source>
</reference>
<dbReference type="SUPFAM" id="SSF52518">
    <property type="entry name" value="Thiamin diphosphate-binding fold (THDP-binding)"/>
    <property type="match status" value="1"/>
</dbReference>
<proteinExistence type="inferred from homology"/>
<dbReference type="EMBL" id="CP014334">
    <property type="protein sequence ID" value="AMW32886.1"/>
    <property type="molecule type" value="Genomic_DNA"/>
</dbReference>
<dbReference type="InterPro" id="IPR033248">
    <property type="entry name" value="Transketolase_C"/>
</dbReference>
<dbReference type="PANTHER" id="PTHR43825">
    <property type="entry name" value="PYRUVATE DEHYDROGENASE E1 COMPONENT"/>
    <property type="match status" value="1"/>
</dbReference>
<protein>
    <submittedName>
        <fullName evidence="5">Transketolase family protein</fullName>
    </submittedName>
</protein>
<comment type="cofactor">
    <cofactor evidence="1">
        <name>thiamine diphosphate</name>
        <dbReference type="ChEBI" id="CHEBI:58937"/>
    </cofactor>
</comment>
<evidence type="ECO:0000313" key="5">
    <source>
        <dbReference type="EMBL" id="AMW32886.1"/>
    </source>
</evidence>
<evidence type="ECO:0000313" key="6">
    <source>
        <dbReference type="Proteomes" id="UP000093740"/>
    </source>
</evidence>
<evidence type="ECO:0000256" key="3">
    <source>
        <dbReference type="ARBA" id="ARBA00023052"/>
    </source>
</evidence>
<dbReference type="RefSeq" id="WP_052107179.1">
    <property type="nucleotide sequence ID" value="NZ_CP014334.2"/>
</dbReference>
<dbReference type="Pfam" id="PF02779">
    <property type="entry name" value="Transket_pyr"/>
    <property type="match status" value="1"/>
</dbReference>
<comment type="similarity">
    <text evidence="2">Belongs to the transketolase family.</text>
</comment>
<dbReference type="SUPFAM" id="SSF52922">
    <property type="entry name" value="TK C-terminal domain-like"/>
    <property type="match status" value="1"/>
</dbReference>
<dbReference type="InterPro" id="IPR005475">
    <property type="entry name" value="Transketolase-like_Pyr-bd"/>
</dbReference>
<sequence length="325" mass="36317">MSNKNIEARKLPLPTQDEREIRDVYGELLLSLAEEDERIVVLNADLARSDSTLKFKERFPDRFIDVGVAEANMMGIAAGLANMGLIPIAHSFTPFATRRAYDQITISIAYAGLPVKIVGTDPGVTAELNGGTHMSFEDAGIMRNLPNMVIVEPADTHQLRSLFKQIIYHNRPVYTRLYRRRKDRFFNGNENFEIGKIFTMKDGKDITIIASGLMVGQSIIATNMLEDEGISVRLLNMHTLKPVDEETIVKAAKETGRIVVAENHSILNGWGSAVCEVVTEYYPVPVARIGVRDHFGEVGLTDFLLEKYKMTAKDIYTAAKKLLNI</sequence>
<dbReference type="Proteomes" id="UP000093740">
    <property type="component" value="Chromosome"/>
</dbReference>
<dbReference type="SMART" id="SM00861">
    <property type="entry name" value="Transket_pyr"/>
    <property type="match status" value="1"/>
</dbReference>